<protein>
    <submittedName>
        <fullName evidence="2">Sugar phosphate isomerase/epimerase</fullName>
    </submittedName>
</protein>
<gene>
    <name evidence="2" type="ORF">O9H85_32080</name>
</gene>
<keyword evidence="3" id="KW-1185">Reference proteome</keyword>
<dbReference type="GO" id="GO:0016853">
    <property type="term" value="F:isomerase activity"/>
    <property type="evidence" value="ECO:0007669"/>
    <property type="project" value="UniProtKB-KW"/>
</dbReference>
<feature type="domain" description="Xylose isomerase-like TIM barrel" evidence="1">
    <location>
        <begin position="20"/>
        <end position="242"/>
    </location>
</feature>
<keyword evidence="2" id="KW-0413">Isomerase</keyword>
<dbReference type="InterPro" id="IPR050312">
    <property type="entry name" value="IolE/XylAMocC-like"/>
</dbReference>
<evidence type="ECO:0000313" key="2">
    <source>
        <dbReference type="EMBL" id="MCZ8516917.1"/>
    </source>
</evidence>
<proteinExistence type="predicted"/>
<evidence type="ECO:0000259" key="1">
    <source>
        <dbReference type="Pfam" id="PF01261"/>
    </source>
</evidence>
<dbReference type="EMBL" id="JAQAGZ010000028">
    <property type="protein sequence ID" value="MCZ8516917.1"/>
    <property type="molecule type" value="Genomic_DNA"/>
</dbReference>
<dbReference type="Pfam" id="PF01261">
    <property type="entry name" value="AP_endonuc_2"/>
    <property type="match status" value="1"/>
</dbReference>
<dbReference type="InterPro" id="IPR036237">
    <property type="entry name" value="Xyl_isomerase-like_sf"/>
</dbReference>
<dbReference type="PANTHER" id="PTHR12110">
    <property type="entry name" value="HYDROXYPYRUVATE ISOMERASE"/>
    <property type="match status" value="1"/>
</dbReference>
<dbReference type="RefSeq" id="WP_269885450.1">
    <property type="nucleotide sequence ID" value="NZ_JAQAGZ010000028.1"/>
</dbReference>
<dbReference type="Proteomes" id="UP001527882">
    <property type="component" value="Unassembled WGS sequence"/>
</dbReference>
<name>A0ABT4QJ68_9BACL</name>
<sequence>MNYAFMSFSCPDLTLLEMMEAAQRYGYRGIEPRSGGGHQHGIELQTTEEQRNEFKQLSIQKGIELCCLAISAKFSEPATWDAQMEETKQYIKLAKDVGAPRIRVFGGIIPEGVTREQATELLVKAFSILGPIAQEHDVTIVVETHDHWSDPAYLVAVLEKVNHPAIGINWDVYHPVRRAGLSIDEAYRLVKPWLKHVHFHDGMDTAEKLAYMPMGSGQVDHRRVVELLAQDQYQGFLSGEWIKWEPYDIHLPREIQAMKAYEDQLQER</sequence>
<accession>A0ABT4QJ68</accession>
<comment type="caution">
    <text evidence="2">The sequence shown here is derived from an EMBL/GenBank/DDBJ whole genome shotgun (WGS) entry which is preliminary data.</text>
</comment>
<dbReference type="Gene3D" id="3.20.20.150">
    <property type="entry name" value="Divalent-metal-dependent TIM barrel enzymes"/>
    <property type="match status" value="1"/>
</dbReference>
<reference evidence="2 3" key="1">
    <citation type="submission" date="2022-12" db="EMBL/GenBank/DDBJ databases">
        <title>Draft genome sequence of Paenibacillus sp. dW9.</title>
        <authorList>
            <person name="Choi E.-W."/>
            <person name="Kim D.-U."/>
        </authorList>
    </citation>
    <scope>NUCLEOTIDE SEQUENCE [LARGE SCALE GENOMIC DNA]</scope>
    <source>
        <strain evidence="3">dW9</strain>
    </source>
</reference>
<dbReference type="InterPro" id="IPR013022">
    <property type="entry name" value="Xyl_isomerase-like_TIM-brl"/>
</dbReference>
<evidence type="ECO:0000313" key="3">
    <source>
        <dbReference type="Proteomes" id="UP001527882"/>
    </source>
</evidence>
<organism evidence="2 3">
    <name type="scientific">Paenibacillus gyeongsangnamensis</name>
    <dbReference type="NCBI Taxonomy" id="3388067"/>
    <lineage>
        <taxon>Bacteria</taxon>
        <taxon>Bacillati</taxon>
        <taxon>Bacillota</taxon>
        <taxon>Bacilli</taxon>
        <taxon>Bacillales</taxon>
        <taxon>Paenibacillaceae</taxon>
        <taxon>Paenibacillus</taxon>
    </lineage>
</organism>
<dbReference type="PANTHER" id="PTHR12110:SF21">
    <property type="entry name" value="XYLOSE ISOMERASE-LIKE TIM BARREL DOMAIN-CONTAINING PROTEIN"/>
    <property type="match status" value="1"/>
</dbReference>
<dbReference type="SUPFAM" id="SSF51658">
    <property type="entry name" value="Xylose isomerase-like"/>
    <property type="match status" value="1"/>
</dbReference>